<dbReference type="AlphaFoldDB" id="A0A2C9VD57"/>
<dbReference type="Gramene" id="Manes.08G036200.1.v8.1">
    <property type="protein sequence ID" value="Manes.08G036200.1.v8.1.CDS"/>
    <property type="gene ID" value="Manes.08G036200.v8.1"/>
</dbReference>
<feature type="region of interest" description="Disordered" evidence="1">
    <location>
        <begin position="152"/>
        <end position="197"/>
    </location>
</feature>
<dbReference type="InterPro" id="IPR053346">
    <property type="entry name" value="Fra_a_1-associated"/>
</dbReference>
<accession>A0A2C9VD57</accession>
<evidence type="ECO:0000256" key="1">
    <source>
        <dbReference type="SAM" id="MobiDB-lite"/>
    </source>
</evidence>
<sequence length="197" mass="22047">MGWVWRDDEPDELNSSSPAGETSEYWKSPDSSSGKPCSTRKVVKSMCKTEEVEPGKFVRKCEKTEEILRECLGEPVEVLKSNKEYTEDDVTDVMVKGSSSVGQFDNSPFSFPGLRSDVEGIEHHFLDGINRFFEAAEQMRSSFFDVFGDLHKDKPSSSPSMRRGIPVEDYPKKGDPSPKQRKPDAGDIDLSGLARDV</sequence>
<comment type="caution">
    <text evidence="2">The sequence shown here is derived from an EMBL/GenBank/DDBJ whole genome shotgun (WGS) entry which is preliminary data.</text>
</comment>
<proteinExistence type="predicted"/>
<gene>
    <name evidence="2" type="ORF">MANES_08G036200v8</name>
</gene>
<feature type="region of interest" description="Disordered" evidence="1">
    <location>
        <begin position="1"/>
        <end position="40"/>
    </location>
</feature>
<dbReference type="Proteomes" id="UP000091857">
    <property type="component" value="Chromosome 8"/>
</dbReference>
<protein>
    <recommendedName>
        <fullName evidence="4">Mal d 1-associated protein</fullName>
    </recommendedName>
</protein>
<dbReference type="OrthoDB" id="1914474at2759"/>
<dbReference type="EMBL" id="CM004394">
    <property type="protein sequence ID" value="OAY43027.1"/>
    <property type="molecule type" value="Genomic_DNA"/>
</dbReference>
<evidence type="ECO:0000313" key="2">
    <source>
        <dbReference type="EMBL" id="OAY43027.1"/>
    </source>
</evidence>
<dbReference type="OMA" id="FGFPPAH"/>
<organism evidence="2 3">
    <name type="scientific">Manihot esculenta</name>
    <name type="common">Cassava</name>
    <name type="synonym">Jatropha manihot</name>
    <dbReference type="NCBI Taxonomy" id="3983"/>
    <lineage>
        <taxon>Eukaryota</taxon>
        <taxon>Viridiplantae</taxon>
        <taxon>Streptophyta</taxon>
        <taxon>Embryophyta</taxon>
        <taxon>Tracheophyta</taxon>
        <taxon>Spermatophyta</taxon>
        <taxon>Magnoliopsida</taxon>
        <taxon>eudicotyledons</taxon>
        <taxon>Gunneridae</taxon>
        <taxon>Pentapetalae</taxon>
        <taxon>rosids</taxon>
        <taxon>fabids</taxon>
        <taxon>Malpighiales</taxon>
        <taxon>Euphorbiaceae</taxon>
        <taxon>Crotonoideae</taxon>
        <taxon>Manihoteae</taxon>
        <taxon>Manihot</taxon>
    </lineage>
</organism>
<dbReference type="PANTHER" id="PTHR35722">
    <property type="entry name" value="MAL D 1-ASSOCIATED PROTEIN"/>
    <property type="match status" value="1"/>
</dbReference>
<feature type="compositionally biased region" description="Basic and acidic residues" evidence="1">
    <location>
        <begin position="165"/>
        <end position="185"/>
    </location>
</feature>
<reference evidence="3" key="1">
    <citation type="journal article" date="2016" name="Nat. Biotechnol.">
        <title>Sequencing wild and cultivated cassava and related species reveals extensive interspecific hybridization and genetic diversity.</title>
        <authorList>
            <person name="Bredeson J.V."/>
            <person name="Lyons J.B."/>
            <person name="Prochnik S.E."/>
            <person name="Wu G.A."/>
            <person name="Ha C.M."/>
            <person name="Edsinger-Gonzales E."/>
            <person name="Grimwood J."/>
            <person name="Schmutz J."/>
            <person name="Rabbi I.Y."/>
            <person name="Egesi C."/>
            <person name="Nauluvula P."/>
            <person name="Lebot V."/>
            <person name="Ndunguru J."/>
            <person name="Mkamilo G."/>
            <person name="Bart R.S."/>
            <person name="Setter T.L."/>
            <person name="Gleadow R.M."/>
            <person name="Kulakow P."/>
            <person name="Ferguson M.E."/>
            <person name="Rounsley S."/>
            <person name="Rokhsar D.S."/>
        </authorList>
    </citation>
    <scope>NUCLEOTIDE SEQUENCE [LARGE SCALE GENOMIC DNA]</scope>
    <source>
        <strain evidence="3">cv. AM560-2</strain>
    </source>
</reference>
<name>A0A2C9VD57_MANES</name>
<keyword evidence="3" id="KW-1185">Reference proteome</keyword>
<dbReference type="PANTHER" id="PTHR35722:SF1">
    <property type="entry name" value="MAL D 1-ASSOCIATED PROTEIN"/>
    <property type="match status" value="1"/>
</dbReference>
<evidence type="ECO:0008006" key="4">
    <source>
        <dbReference type="Google" id="ProtNLM"/>
    </source>
</evidence>
<evidence type="ECO:0000313" key="3">
    <source>
        <dbReference type="Proteomes" id="UP000091857"/>
    </source>
</evidence>
<dbReference type="STRING" id="3983.A0A2C9VD57"/>